<dbReference type="Proteomes" id="UP000276588">
    <property type="component" value="Unassembled WGS sequence"/>
</dbReference>
<proteinExistence type="predicted"/>
<accession>A0A3A6Q1T2</accession>
<dbReference type="Pfam" id="PF26591">
    <property type="entry name" value="DUF8186_C"/>
    <property type="match status" value="1"/>
</dbReference>
<evidence type="ECO:0000313" key="7">
    <source>
        <dbReference type="Proteomes" id="UP000276588"/>
    </source>
</evidence>
<comment type="caution">
    <text evidence="6">The sequence shown here is derived from an EMBL/GenBank/DDBJ whole genome shotgun (WGS) entry which is preliminary data.</text>
</comment>
<feature type="domain" description="DUF8186" evidence="3">
    <location>
        <begin position="58"/>
        <end position="237"/>
    </location>
</feature>
<feature type="domain" description="DUF8186" evidence="5">
    <location>
        <begin position="410"/>
        <end position="499"/>
    </location>
</feature>
<feature type="domain" description="DUF8186" evidence="4">
    <location>
        <begin position="242"/>
        <end position="397"/>
    </location>
</feature>
<evidence type="ECO:0000259" key="5">
    <source>
        <dbReference type="Pfam" id="PF26591"/>
    </source>
</evidence>
<name>A0A3A6Q1T2_9EURY</name>
<keyword evidence="2" id="KW-0472">Membrane</keyword>
<reference evidence="6 7" key="1">
    <citation type="submission" date="2018-06" db="EMBL/GenBank/DDBJ databases">
        <title>Halonotius sp. F13-13 a new haloarchaeeon isolated from a solar saltern from Isla Cristina, Huelva, Spain.</title>
        <authorList>
            <person name="Duran-Viseras A."/>
            <person name="Sanchez-Porro C."/>
            <person name="Ventosa A."/>
        </authorList>
    </citation>
    <scope>NUCLEOTIDE SEQUENCE [LARGE SCALE GENOMIC DNA]</scope>
    <source>
        <strain evidence="6 7">F13-13</strain>
    </source>
</reference>
<dbReference type="AlphaFoldDB" id="A0A3A6Q1T2"/>
<keyword evidence="7" id="KW-1185">Reference proteome</keyword>
<sequence>MNESAFHALWSLEAEGSVESPETVAEERRNQTDSTFVSPPETPAIWNRNEIERFKGGDDTDTSIYPPDATLTDGQWIKDGYVSVFAVQPSTVLHRATDQTTHYVGAEGELLATSDYRIEVPDGSSSQERRVSWSIDSHEVETARIMIGGNVDNSFGRQRLDDATPGHTIHGNFTGAERGMTELGVEAEITVTLEKHVETRSCSTDDDGDTTCSDWSSSYSYPSESVVVDDYVDATYYTVQSNNYYTYNPIDQEFKVVTGTGTPFNSIRLPEGDRALGVWNYYTARDTTWDALTVSDRGDTSQFGTTILPVQVHAYPSRSGIGTIGAHHTNTTIDPGEATIYYRSGGSYIAPTLPDTVSVDVPNGTYNTSSEIAVSHPVNDPDAVEIEGIVRGTDADLSPGDTFYREIPTKEPTIDVETTALEESPNVRLDISLREPDGTPIQTDLTDDSLTVAGEAVETDANGEASITLPQGQLPTQVYYQPTYFWDRGETAYTAASTRVGSTLSLSFFVSPIIRIIGLLVFFWTPFWLLDRAFAGDYWPPWRGIW</sequence>
<evidence type="ECO:0000259" key="4">
    <source>
        <dbReference type="Pfam" id="PF26590"/>
    </source>
</evidence>
<evidence type="ECO:0000256" key="1">
    <source>
        <dbReference type="SAM" id="MobiDB-lite"/>
    </source>
</evidence>
<feature type="region of interest" description="Disordered" evidence="1">
    <location>
        <begin position="15"/>
        <end position="42"/>
    </location>
</feature>
<evidence type="ECO:0000256" key="2">
    <source>
        <dbReference type="SAM" id="Phobius"/>
    </source>
</evidence>
<dbReference type="Pfam" id="PF26589">
    <property type="entry name" value="DUF8186"/>
    <property type="match status" value="1"/>
</dbReference>
<dbReference type="Pfam" id="PF26590">
    <property type="entry name" value="DUF8186_M"/>
    <property type="match status" value="1"/>
</dbReference>
<gene>
    <name evidence="6" type="ORF">DM826_07385</name>
</gene>
<evidence type="ECO:0000313" key="6">
    <source>
        <dbReference type="EMBL" id="RJX43121.1"/>
    </source>
</evidence>
<dbReference type="InterPro" id="IPR058911">
    <property type="entry name" value="DUF8186_C"/>
</dbReference>
<dbReference type="EMBL" id="QKNY01000010">
    <property type="protein sequence ID" value="RJX43121.1"/>
    <property type="molecule type" value="Genomic_DNA"/>
</dbReference>
<feature type="transmembrane region" description="Helical" evidence="2">
    <location>
        <begin position="506"/>
        <end position="530"/>
    </location>
</feature>
<dbReference type="RefSeq" id="WP_120102767.1">
    <property type="nucleotide sequence ID" value="NZ_QKNY01000010.1"/>
</dbReference>
<dbReference type="OrthoDB" id="311765at2157"/>
<organism evidence="6 7">
    <name type="scientific">Halonotius aquaticus</name>
    <dbReference type="NCBI Taxonomy" id="2216978"/>
    <lineage>
        <taxon>Archaea</taxon>
        <taxon>Methanobacteriati</taxon>
        <taxon>Methanobacteriota</taxon>
        <taxon>Stenosarchaea group</taxon>
        <taxon>Halobacteria</taxon>
        <taxon>Halobacteriales</taxon>
        <taxon>Haloferacaceae</taxon>
        <taxon>Halonotius</taxon>
    </lineage>
</organism>
<dbReference type="InterPro" id="IPR058499">
    <property type="entry name" value="DUF8186"/>
</dbReference>
<evidence type="ECO:0000259" key="3">
    <source>
        <dbReference type="Pfam" id="PF26589"/>
    </source>
</evidence>
<protein>
    <submittedName>
        <fullName evidence="6">Uncharacterized protein</fullName>
    </submittedName>
</protein>
<keyword evidence="2" id="KW-0812">Transmembrane</keyword>
<dbReference type="InterPro" id="IPR058910">
    <property type="entry name" value="DUF8186_M"/>
</dbReference>
<keyword evidence="2" id="KW-1133">Transmembrane helix</keyword>